<dbReference type="KEGG" id="pfy:PFICI_00275"/>
<dbReference type="STRING" id="1229662.W3XLU6"/>
<dbReference type="HOGENOM" id="CLU_1278007_0_0_1"/>
<evidence type="ECO:0000313" key="1">
    <source>
        <dbReference type="EMBL" id="ETS86447.1"/>
    </source>
</evidence>
<dbReference type="RefSeq" id="XP_007827047.1">
    <property type="nucleotide sequence ID" value="XM_007828856.1"/>
</dbReference>
<dbReference type="OrthoDB" id="5428055at2759"/>
<dbReference type="EMBL" id="KI912109">
    <property type="protein sequence ID" value="ETS86447.1"/>
    <property type="molecule type" value="Genomic_DNA"/>
</dbReference>
<evidence type="ECO:0000313" key="2">
    <source>
        <dbReference type="Proteomes" id="UP000030651"/>
    </source>
</evidence>
<name>W3XLU6_PESFW</name>
<gene>
    <name evidence="1" type="ORF">PFICI_00275</name>
</gene>
<dbReference type="eggNOG" id="ENOG502SKCR">
    <property type="taxonomic scope" value="Eukaryota"/>
</dbReference>
<sequence>MQEPNIPDHDKYWADNEELQGRIRNYHDWAQSILNKTESRLFGPEIRHPWMKNEHDLKSRISIFQLEGEYCCEGGCKFEEARDMLKHWKDTPKDGSSESINRRVILVEGMHPRVIELLGVLLKIPPHFFLAHCSEWVDLQFIDAAYSKQDGSTYWKVPIPCRLSIPKGLSPGNYLFEVAALSRGEIEVEQDTTDVEFRKFVSYWGAKHGSGSWTGT</sequence>
<keyword evidence="2" id="KW-1185">Reference proteome</keyword>
<protein>
    <submittedName>
        <fullName evidence="1">Uncharacterized protein</fullName>
    </submittedName>
</protein>
<organism evidence="1 2">
    <name type="scientific">Pestalotiopsis fici (strain W106-1 / CGMCC3.15140)</name>
    <dbReference type="NCBI Taxonomy" id="1229662"/>
    <lineage>
        <taxon>Eukaryota</taxon>
        <taxon>Fungi</taxon>
        <taxon>Dikarya</taxon>
        <taxon>Ascomycota</taxon>
        <taxon>Pezizomycotina</taxon>
        <taxon>Sordariomycetes</taxon>
        <taxon>Xylariomycetidae</taxon>
        <taxon>Amphisphaeriales</taxon>
        <taxon>Sporocadaceae</taxon>
        <taxon>Pestalotiopsis</taxon>
    </lineage>
</organism>
<reference evidence="2" key="1">
    <citation type="journal article" date="2015" name="BMC Genomics">
        <title>Genomic and transcriptomic analysis of the endophytic fungus Pestalotiopsis fici reveals its lifestyle and high potential for synthesis of natural products.</title>
        <authorList>
            <person name="Wang X."/>
            <person name="Zhang X."/>
            <person name="Liu L."/>
            <person name="Xiang M."/>
            <person name="Wang W."/>
            <person name="Sun X."/>
            <person name="Che Y."/>
            <person name="Guo L."/>
            <person name="Liu G."/>
            <person name="Guo L."/>
            <person name="Wang C."/>
            <person name="Yin W.B."/>
            <person name="Stadler M."/>
            <person name="Zhang X."/>
            <person name="Liu X."/>
        </authorList>
    </citation>
    <scope>NUCLEOTIDE SEQUENCE [LARGE SCALE GENOMIC DNA]</scope>
    <source>
        <strain evidence="2">W106-1 / CGMCC3.15140</strain>
    </source>
</reference>
<proteinExistence type="predicted"/>
<dbReference type="Proteomes" id="UP000030651">
    <property type="component" value="Unassembled WGS sequence"/>
</dbReference>
<dbReference type="GeneID" id="19265288"/>
<accession>W3XLU6</accession>
<dbReference type="InParanoid" id="W3XLU6"/>
<dbReference type="AlphaFoldDB" id="W3XLU6"/>